<keyword evidence="3" id="KW-1185">Reference proteome</keyword>
<keyword evidence="2" id="KW-0689">Ribosomal protein</keyword>
<sequence length="153" mass="17967">MNFIYKKADISDIDILTKMRVQVLRVANKLSYDVDMTVIEKESYNYYKKYLVNGEHIAYLVIDDNRFVGAGGVSFYKVMPTYNNPQGIKAYIMNMYTHPDYRRKGIAYKTLDLLVNEAKNKKVDFITLEATEMGLPLYKKYGFKQMHNEMELK</sequence>
<dbReference type="GO" id="GO:0005840">
    <property type="term" value="C:ribosome"/>
    <property type="evidence" value="ECO:0007669"/>
    <property type="project" value="UniProtKB-KW"/>
</dbReference>
<dbReference type="InterPro" id="IPR016181">
    <property type="entry name" value="Acyl_CoA_acyltransferase"/>
</dbReference>
<dbReference type="AlphaFoldDB" id="A0A1I0QTC6"/>
<evidence type="ECO:0000313" key="3">
    <source>
        <dbReference type="Proteomes" id="UP000199701"/>
    </source>
</evidence>
<keyword evidence="2" id="KW-0687">Ribonucleoprotein</keyword>
<accession>A0A1I0QTC6</accession>
<feature type="domain" description="N-acetyltransferase" evidence="1">
    <location>
        <begin position="3"/>
        <end position="153"/>
    </location>
</feature>
<dbReference type="STRING" id="99656.SAMN05421659_10995"/>
<dbReference type="PROSITE" id="PS51186">
    <property type="entry name" value="GNAT"/>
    <property type="match status" value="1"/>
</dbReference>
<organism evidence="2 3">
    <name type="scientific">[Clostridium] fimetarium</name>
    <dbReference type="NCBI Taxonomy" id="99656"/>
    <lineage>
        <taxon>Bacteria</taxon>
        <taxon>Bacillati</taxon>
        <taxon>Bacillota</taxon>
        <taxon>Clostridia</taxon>
        <taxon>Lachnospirales</taxon>
        <taxon>Lachnospiraceae</taxon>
    </lineage>
</organism>
<evidence type="ECO:0000259" key="1">
    <source>
        <dbReference type="PROSITE" id="PS51186"/>
    </source>
</evidence>
<proteinExistence type="predicted"/>
<dbReference type="EMBL" id="FOJI01000009">
    <property type="protein sequence ID" value="SEW30872.1"/>
    <property type="molecule type" value="Genomic_DNA"/>
</dbReference>
<dbReference type="InterPro" id="IPR000182">
    <property type="entry name" value="GNAT_dom"/>
</dbReference>
<protein>
    <submittedName>
        <fullName evidence="2">Ribosomal protein S18 acetylase RimI</fullName>
    </submittedName>
</protein>
<dbReference type="Proteomes" id="UP000199701">
    <property type="component" value="Unassembled WGS sequence"/>
</dbReference>
<dbReference type="Gene3D" id="3.40.630.30">
    <property type="match status" value="1"/>
</dbReference>
<dbReference type="OrthoDB" id="119498at2"/>
<dbReference type="GO" id="GO:0016747">
    <property type="term" value="F:acyltransferase activity, transferring groups other than amino-acyl groups"/>
    <property type="evidence" value="ECO:0007669"/>
    <property type="project" value="InterPro"/>
</dbReference>
<name>A0A1I0QTC6_9FIRM</name>
<dbReference type="RefSeq" id="WP_092454437.1">
    <property type="nucleotide sequence ID" value="NZ_FOJI01000009.1"/>
</dbReference>
<gene>
    <name evidence="2" type="ORF">SAMN05421659_10995</name>
</gene>
<reference evidence="2 3" key="1">
    <citation type="submission" date="2016-10" db="EMBL/GenBank/DDBJ databases">
        <authorList>
            <person name="de Groot N.N."/>
        </authorList>
    </citation>
    <scope>NUCLEOTIDE SEQUENCE [LARGE SCALE GENOMIC DNA]</scope>
    <source>
        <strain evidence="2 3">DSM 9179</strain>
    </source>
</reference>
<dbReference type="CDD" id="cd04301">
    <property type="entry name" value="NAT_SF"/>
    <property type="match status" value="1"/>
</dbReference>
<evidence type="ECO:0000313" key="2">
    <source>
        <dbReference type="EMBL" id="SEW30872.1"/>
    </source>
</evidence>
<dbReference type="SUPFAM" id="SSF55729">
    <property type="entry name" value="Acyl-CoA N-acyltransferases (Nat)"/>
    <property type="match status" value="1"/>
</dbReference>
<dbReference type="Pfam" id="PF00583">
    <property type="entry name" value="Acetyltransf_1"/>
    <property type="match status" value="1"/>
</dbReference>